<organism evidence="8 9">
    <name type="scientific">Olleya namhaensis</name>
    <dbReference type="NCBI Taxonomy" id="1144750"/>
    <lineage>
        <taxon>Bacteria</taxon>
        <taxon>Pseudomonadati</taxon>
        <taxon>Bacteroidota</taxon>
        <taxon>Flavobacteriia</taxon>
        <taxon>Flavobacteriales</taxon>
        <taxon>Flavobacteriaceae</taxon>
    </lineage>
</organism>
<evidence type="ECO:0000259" key="6">
    <source>
        <dbReference type="PROSITE" id="PS50109"/>
    </source>
</evidence>
<dbReference type="InterPro" id="IPR013655">
    <property type="entry name" value="PAS_fold_3"/>
</dbReference>
<keyword evidence="3" id="KW-0597">Phosphoprotein</keyword>
<dbReference type="Gene3D" id="3.30.450.20">
    <property type="entry name" value="PAS domain"/>
    <property type="match status" value="1"/>
</dbReference>
<protein>
    <recommendedName>
        <fullName evidence="2">histidine kinase</fullName>
        <ecNumber evidence="2">2.7.13.3</ecNumber>
    </recommendedName>
</protein>
<dbReference type="CDD" id="cd00130">
    <property type="entry name" value="PAS"/>
    <property type="match status" value="1"/>
</dbReference>
<dbReference type="Gene3D" id="3.30.565.10">
    <property type="entry name" value="Histidine kinase-like ATPase, C-terminal domain"/>
    <property type="match status" value="1"/>
</dbReference>
<dbReference type="InterPro" id="IPR036890">
    <property type="entry name" value="HATPase_C_sf"/>
</dbReference>
<evidence type="ECO:0000256" key="3">
    <source>
        <dbReference type="ARBA" id="ARBA00022553"/>
    </source>
</evidence>
<dbReference type="SUPFAM" id="SSF55785">
    <property type="entry name" value="PYP-like sensor domain (PAS domain)"/>
    <property type="match status" value="1"/>
</dbReference>
<dbReference type="InterPro" id="IPR052162">
    <property type="entry name" value="Sensor_kinase/Photoreceptor"/>
</dbReference>
<dbReference type="PANTHER" id="PTHR43304:SF1">
    <property type="entry name" value="PAC DOMAIN-CONTAINING PROTEIN"/>
    <property type="match status" value="1"/>
</dbReference>
<evidence type="ECO:0000313" key="9">
    <source>
        <dbReference type="Proteomes" id="UP000199559"/>
    </source>
</evidence>
<evidence type="ECO:0000259" key="7">
    <source>
        <dbReference type="PROSITE" id="PS50113"/>
    </source>
</evidence>
<dbReference type="InterPro" id="IPR005467">
    <property type="entry name" value="His_kinase_dom"/>
</dbReference>
<comment type="catalytic activity">
    <reaction evidence="1">
        <text>ATP + protein L-histidine = ADP + protein N-phospho-L-histidine.</text>
        <dbReference type="EC" id="2.7.13.3"/>
    </reaction>
</comment>
<dbReference type="PROSITE" id="PS50113">
    <property type="entry name" value="PAC"/>
    <property type="match status" value="1"/>
</dbReference>
<name>A0A1I3ME78_9FLAO</name>
<dbReference type="NCBIfam" id="TIGR00229">
    <property type="entry name" value="sensory_box"/>
    <property type="match status" value="1"/>
</dbReference>
<dbReference type="RefSeq" id="WP_090838569.1">
    <property type="nucleotide sequence ID" value="NZ_FORM01000003.1"/>
</dbReference>
<evidence type="ECO:0000256" key="2">
    <source>
        <dbReference type="ARBA" id="ARBA00012438"/>
    </source>
</evidence>
<dbReference type="SMART" id="SM00387">
    <property type="entry name" value="HATPase_c"/>
    <property type="match status" value="1"/>
</dbReference>
<sequence length="380" mass="43180">MSELINGVLPNPNTSIHENEKWQLALQISKLGIWDYCGTSDRIFFSQPSKALIGFEDNDEFGNNATDWNNRVHPDDRAQYYNDFQDHSKGLKPIYENKHRVLHKDGSYRWILDRGKIVEKDKSGKASRIIGTHVDITEYVENEEKIIDTFNLVVKQNSKLQNFAHIVTHNLKQHAGNFESLLGLYEEADTESEKTEMLDYLKTLSQSLSKTITDLSEIVTVQSKEKTSIHKLFVFNEINAILKDLAYFISDNNAIVTNNASPSCYVHFNTSYFQSIIQNLINNAVKYKHPNREPKVTLTSQTINDILEIKIADNGIGIDLEKFGNAIFGLYKTFHNNDDSEGVGLYLVKNQIEAFNGTITVSSVVNSGTTFTITIPNKQF</sequence>
<dbReference type="EC" id="2.7.13.3" evidence="2"/>
<dbReference type="SUPFAM" id="SSF55874">
    <property type="entry name" value="ATPase domain of HSP90 chaperone/DNA topoisomerase II/histidine kinase"/>
    <property type="match status" value="1"/>
</dbReference>
<evidence type="ECO:0000256" key="1">
    <source>
        <dbReference type="ARBA" id="ARBA00000085"/>
    </source>
</evidence>
<dbReference type="Pfam" id="PF02518">
    <property type="entry name" value="HATPase_c"/>
    <property type="match status" value="1"/>
</dbReference>
<dbReference type="InterPro" id="IPR004358">
    <property type="entry name" value="Sig_transdc_His_kin-like_C"/>
</dbReference>
<dbReference type="InterPro" id="IPR001610">
    <property type="entry name" value="PAC"/>
</dbReference>
<feature type="domain" description="PAC" evidence="7">
    <location>
        <begin position="95"/>
        <end position="148"/>
    </location>
</feature>
<evidence type="ECO:0000256" key="4">
    <source>
        <dbReference type="ARBA" id="ARBA00022679"/>
    </source>
</evidence>
<dbReference type="STRING" id="1144750.SAMN05443431_103110"/>
<feature type="domain" description="Histidine kinase" evidence="6">
    <location>
        <begin position="166"/>
        <end position="379"/>
    </location>
</feature>
<dbReference type="PRINTS" id="PR00344">
    <property type="entry name" value="BCTRLSENSOR"/>
</dbReference>
<reference evidence="9" key="1">
    <citation type="submission" date="2016-10" db="EMBL/GenBank/DDBJ databases">
        <authorList>
            <person name="Varghese N."/>
            <person name="Submissions S."/>
        </authorList>
    </citation>
    <scope>NUCLEOTIDE SEQUENCE [LARGE SCALE GENOMIC DNA]</scope>
    <source>
        <strain evidence="9">DSM 28881</strain>
    </source>
</reference>
<keyword evidence="9" id="KW-1185">Reference proteome</keyword>
<dbReference type="PROSITE" id="PS50109">
    <property type="entry name" value="HIS_KIN"/>
    <property type="match status" value="1"/>
</dbReference>
<proteinExistence type="predicted"/>
<accession>A0A1I3ME78</accession>
<dbReference type="InterPro" id="IPR000014">
    <property type="entry name" value="PAS"/>
</dbReference>
<dbReference type="EMBL" id="FORM01000003">
    <property type="protein sequence ID" value="SFI95015.1"/>
    <property type="molecule type" value="Genomic_DNA"/>
</dbReference>
<dbReference type="AlphaFoldDB" id="A0A1I3ME78"/>
<evidence type="ECO:0000256" key="5">
    <source>
        <dbReference type="ARBA" id="ARBA00022777"/>
    </source>
</evidence>
<evidence type="ECO:0000313" key="8">
    <source>
        <dbReference type="EMBL" id="SFI95015.1"/>
    </source>
</evidence>
<dbReference type="InterPro" id="IPR000700">
    <property type="entry name" value="PAS-assoc_C"/>
</dbReference>
<dbReference type="SMART" id="SM00086">
    <property type="entry name" value="PAC"/>
    <property type="match status" value="1"/>
</dbReference>
<dbReference type="PANTHER" id="PTHR43304">
    <property type="entry name" value="PHYTOCHROME-LIKE PROTEIN CPH1"/>
    <property type="match status" value="1"/>
</dbReference>
<gene>
    <name evidence="8" type="ORF">SAMN05443431_103110</name>
</gene>
<dbReference type="InterPro" id="IPR035965">
    <property type="entry name" value="PAS-like_dom_sf"/>
</dbReference>
<keyword evidence="5" id="KW-0418">Kinase</keyword>
<dbReference type="Proteomes" id="UP000199559">
    <property type="component" value="Unassembled WGS sequence"/>
</dbReference>
<keyword evidence="4" id="KW-0808">Transferase</keyword>
<dbReference type="GO" id="GO:0004673">
    <property type="term" value="F:protein histidine kinase activity"/>
    <property type="evidence" value="ECO:0007669"/>
    <property type="project" value="UniProtKB-EC"/>
</dbReference>
<dbReference type="InterPro" id="IPR003594">
    <property type="entry name" value="HATPase_dom"/>
</dbReference>
<dbReference type="Pfam" id="PF08447">
    <property type="entry name" value="PAS_3"/>
    <property type="match status" value="1"/>
</dbReference>